<evidence type="ECO:0000256" key="6">
    <source>
        <dbReference type="SAM" id="Phobius"/>
    </source>
</evidence>
<reference evidence="8" key="1">
    <citation type="submission" date="2019-08" db="EMBL/GenBank/DDBJ databases">
        <authorList>
            <person name="Kucharzyk K."/>
            <person name="Murdoch R.W."/>
            <person name="Higgins S."/>
            <person name="Loffler F."/>
        </authorList>
    </citation>
    <scope>NUCLEOTIDE SEQUENCE</scope>
</reference>
<organism evidence="8">
    <name type="scientific">bioreactor metagenome</name>
    <dbReference type="NCBI Taxonomy" id="1076179"/>
    <lineage>
        <taxon>unclassified sequences</taxon>
        <taxon>metagenomes</taxon>
        <taxon>ecological metagenomes</taxon>
    </lineage>
</organism>
<dbReference type="EMBL" id="VSSQ01031217">
    <property type="protein sequence ID" value="MPM82024.1"/>
    <property type="molecule type" value="Genomic_DNA"/>
</dbReference>
<sequence>MAGLAVLAGLLLVANSVNLTMLERRFEIGVFKSIGYSQRQVLFTQVLEYGLMSLVVSIFAWFFIWAQVMIAKFALGDLSTLLVVKPQTGAAIVFLTVCLTAMVVVASCWNSTKISPVLTFNDRE</sequence>
<feature type="transmembrane region" description="Helical" evidence="6">
    <location>
        <begin position="91"/>
        <end position="112"/>
    </location>
</feature>
<gene>
    <name evidence="8" type="ORF">SDC9_129082</name>
</gene>
<feature type="domain" description="ABC3 transporter permease C-terminal" evidence="7">
    <location>
        <begin position="2"/>
        <end position="116"/>
    </location>
</feature>
<accession>A0A645CYJ0</accession>
<protein>
    <recommendedName>
        <fullName evidence="7">ABC3 transporter permease C-terminal domain-containing protein</fullName>
    </recommendedName>
</protein>
<dbReference type="AlphaFoldDB" id="A0A645CYJ0"/>
<keyword evidence="2" id="KW-1003">Cell membrane</keyword>
<comment type="caution">
    <text evidence="8">The sequence shown here is derived from an EMBL/GenBank/DDBJ whole genome shotgun (WGS) entry which is preliminary data.</text>
</comment>
<comment type="subcellular location">
    <subcellularLocation>
        <location evidence="1">Cell membrane</location>
        <topology evidence="1">Multi-pass membrane protein</topology>
    </subcellularLocation>
</comment>
<evidence type="ECO:0000256" key="4">
    <source>
        <dbReference type="ARBA" id="ARBA00022989"/>
    </source>
</evidence>
<feature type="transmembrane region" description="Helical" evidence="6">
    <location>
        <begin position="49"/>
        <end position="70"/>
    </location>
</feature>
<evidence type="ECO:0000256" key="2">
    <source>
        <dbReference type="ARBA" id="ARBA00022475"/>
    </source>
</evidence>
<evidence type="ECO:0000313" key="8">
    <source>
        <dbReference type="EMBL" id="MPM82024.1"/>
    </source>
</evidence>
<name>A0A645CYJ0_9ZZZZ</name>
<evidence type="ECO:0000259" key="7">
    <source>
        <dbReference type="Pfam" id="PF02687"/>
    </source>
</evidence>
<evidence type="ECO:0000256" key="5">
    <source>
        <dbReference type="ARBA" id="ARBA00023136"/>
    </source>
</evidence>
<dbReference type="Pfam" id="PF02687">
    <property type="entry name" value="FtsX"/>
    <property type="match status" value="1"/>
</dbReference>
<proteinExistence type="predicted"/>
<keyword evidence="4 6" id="KW-1133">Transmembrane helix</keyword>
<dbReference type="InterPro" id="IPR003838">
    <property type="entry name" value="ABC3_permease_C"/>
</dbReference>
<evidence type="ECO:0000256" key="3">
    <source>
        <dbReference type="ARBA" id="ARBA00022692"/>
    </source>
</evidence>
<evidence type="ECO:0000256" key="1">
    <source>
        <dbReference type="ARBA" id="ARBA00004651"/>
    </source>
</evidence>
<keyword evidence="5 6" id="KW-0472">Membrane</keyword>
<dbReference type="GO" id="GO:0005886">
    <property type="term" value="C:plasma membrane"/>
    <property type="evidence" value="ECO:0007669"/>
    <property type="project" value="UniProtKB-SubCell"/>
</dbReference>
<keyword evidence="3 6" id="KW-0812">Transmembrane</keyword>